<keyword evidence="1" id="KW-0472">Membrane</keyword>
<keyword evidence="1" id="KW-1133">Transmembrane helix</keyword>
<feature type="domain" description="RND related barrel-sandwich hybrid" evidence="2">
    <location>
        <begin position="61"/>
        <end position="157"/>
    </location>
</feature>
<sequence length="297" mass="32812">MARKKKRKFSWFWWVLFLILLGGAIWFNRAYFMTRDINYTAAQSGTITHERKIPAIFANQEQPVAAPISGTIQFVGNDGQRFRRGETVATVQQNGTKQGLAAAMGGLFFHQTDGLETIITSDSIMSMDLEKLVTQTSKVKIPGQTVQAGEIVGKMVNNLLPTMAFLQLQSIDNLTVGKTLRLITGNQTMDAVIMRKSEKPMGVIVQFPHYVDGSASERKQEITWSYAPQTSGVLVPKSALWKQGEEIGLFVVNDGVVHFKKVKVLDENDQQACVDSLPVGIPVVTNPRDGLEGLIAK</sequence>
<dbReference type="Gene3D" id="2.40.420.20">
    <property type="match status" value="1"/>
</dbReference>
<proteinExistence type="predicted"/>
<dbReference type="Proteomes" id="UP000002892">
    <property type="component" value="Chromosome"/>
</dbReference>
<accession>I4D9Z9</accession>
<protein>
    <recommendedName>
        <fullName evidence="2">RND related barrel-sandwich hybrid domain-containing protein</fullName>
    </recommendedName>
</protein>
<evidence type="ECO:0000259" key="2">
    <source>
        <dbReference type="Pfam" id="PF26018"/>
    </source>
</evidence>
<dbReference type="Pfam" id="PF26018">
    <property type="entry name" value="BSH_RND_rel"/>
    <property type="match status" value="1"/>
</dbReference>
<organism evidence="3 4">
    <name type="scientific">Desulfosporosinus acidiphilus (strain DSM 22704 / JCM 16185 / SJ4)</name>
    <dbReference type="NCBI Taxonomy" id="646529"/>
    <lineage>
        <taxon>Bacteria</taxon>
        <taxon>Bacillati</taxon>
        <taxon>Bacillota</taxon>
        <taxon>Clostridia</taxon>
        <taxon>Eubacteriales</taxon>
        <taxon>Desulfitobacteriaceae</taxon>
        <taxon>Desulfosporosinus</taxon>
    </lineage>
</organism>
<evidence type="ECO:0000313" key="3">
    <source>
        <dbReference type="EMBL" id="AFM42623.1"/>
    </source>
</evidence>
<evidence type="ECO:0000313" key="4">
    <source>
        <dbReference type="Proteomes" id="UP000002892"/>
    </source>
</evidence>
<dbReference type="OrthoDB" id="1792601at2"/>
<gene>
    <name evidence="3" type="ordered locus">Desaci_3742</name>
</gene>
<dbReference type="KEGG" id="dai:Desaci_3742"/>
<keyword evidence="1" id="KW-0812">Transmembrane</keyword>
<dbReference type="RefSeq" id="WP_014828610.1">
    <property type="nucleotide sequence ID" value="NC_018068.1"/>
</dbReference>
<name>I4D9Z9_DESAJ</name>
<dbReference type="STRING" id="646529.Desaci_3742"/>
<dbReference type="AlphaFoldDB" id="I4D9Z9"/>
<evidence type="ECO:0000256" key="1">
    <source>
        <dbReference type="SAM" id="Phobius"/>
    </source>
</evidence>
<keyword evidence="4" id="KW-1185">Reference proteome</keyword>
<reference evidence="3 4" key="1">
    <citation type="journal article" date="2012" name="J. Bacteriol.">
        <title>Complete genome sequences of Desulfosporosinus orientis DSM765T, Desulfosporosinus youngiae DSM17734T, Desulfosporosinus meridiei DSM13257T, and Desulfosporosinus acidiphilus DSM22704T.</title>
        <authorList>
            <person name="Pester M."/>
            <person name="Brambilla E."/>
            <person name="Alazard D."/>
            <person name="Rattei T."/>
            <person name="Weinmaier T."/>
            <person name="Han J."/>
            <person name="Lucas S."/>
            <person name="Lapidus A."/>
            <person name="Cheng J.F."/>
            <person name="Goodwin L."/>
            <person name="Pitluck S."/>
            <person name="Peters L."/>
            <person name="Ovchinnikova G."/>
            <person name="Teshima H."/>
            <person name="Detter J.C."/>
            <person name="Han C.S."/>
            <person name="Tapia R."/>
            <person name="Land M.L."/>
            <person name="Hauser L."/>
            <person name="Kyrpides N.C."/>
            <person name="Ivanova N.N."/>
            <person name="Pagani I."/>
            <person name="Huntmann M."/>
            <person name="Wei C.L."/>
            <person name="Davenport K.W."/>
            <person name="Daligault H."/>
            <person name="Chain P.S."/>
            <person name="Chen A."/>
            <person name="Mavromatis K."/>
            <person name="Markowitz V."/>
            <person name="Szeto E."/>
            <person name="Mikhailova N."/>
            <person name="Pati A."/>
            <person name="Wagner M."/>
            <person name="Woyke T."/>
            <person name="Ollivier B."/>
            <person name="Klenk H.P."/>
            <person name="Spring S."/>
            <person name="Loy A."/>
        </authorList>
    </citation>
    <scope>NUCLEOTIDE SEQUENCE [LARGE SCALE GENOMIC DNA]</scope>
    <source>
        <strain evidence="4">DSM 22704 / JCM 16185 / SJ4</strain>
    </source>
</reference>
<dbReference type="eggNOG" id="COG0845">
    <property type="taxonomic scope" value="Bacteria"/>
</dbReference>
<dbReference type="InterPro" id="IPR058709">
    <property type="entry name" value="BSH_RND-rel"/>
</dbReference>
<dbReference type="HOGENOM" id="CLU_073023_0_0_9"/>
<dbReference type="EMBL" id="CP003639">
    <property type="protein sequence ID" value="AFM42623.1"/>
    <property type="molecule type" value="Genomic_DNA"/>
</dbReference>
<feature type="transmembrane region" description="Helical" evidence="1">
    <location>
        <begin position="12"/>
        <end position="32"/>
    </location>
</feature>